<dbReference type="GO" id="GO:0016989">
    <property type="term" value="F:sigma factor antagonist activity"/>
    <property type="evidence" value="ECO:0007669"/>
    <property type="project" value="TreeGrafter"/>
</dbReference>
<dbReference type="InterPro" id="IPR012373">
    <property type="entry name" value="Ferrdict_sens_TM"/>
</dbReference>
<reference evidence="4 5" key="1">
    <citation type="submission" date="2018-04" db="EMBL/GenBank/DDBJ databases">
        <title>Genomic Encyclopedia of Archaeal and Bacterial Type Strains, Phase II (KMG-II): from individual species to whole genera.</title>
        <authorList>
            <person name="Goeker M."/>
        </authorList>
    </citation>
    <scope>NUCLEOTIDE SEQUENCE [LARGE SCALE GENOMIC DNA]</scope>
    <source>
        <strain evidence="4 5">DSM 26809</strain>
    </source>
</reference>
<protein>
    <submittedName>
        <fullName evidence="4">FecR family protein</fullName>
    </submittedName>
</protein>
<evidence type="ECO:0000256" key="1">
    <source>
        <dbReference type="SAM" id="Phobius"/>
    </source>
</evidence>
<dbReference type="InterPro" id="IPR032508">
    <property type="entry name" value="FecR_C"/>
</dbReference>
<dbReference type="PIRSF" id="PIRSF018266">
    <property type="entry name" value="FecR"/>
    <property type="match status" value="1"/>
</dbReference>
<dbReference type="EMBL" id="QAOQ01000013">
    <property type="protein sequence ID" value="PTQ92269.1"/>
    <property type="molecule type" value="Genomic_DNA"/>
</dbReference>
<dbReference type="Gene3D" id="3.55.50.30">
    <property type="match status" value="1"/>
</dbReference>
<proteinExistence type="predicted"/>
<accession>A0A2T5J4J5</accession>
<evidence type="ECO:0000313" key="4">
    <source>
        <dbReference type="EMBL" id="PTQ92269.1"/>
    </source>
</evidence>
<evidence type="ECO:0000259" key="2">
    <source>
        <dbReference type="Pfam" id="PF04773"/>
    </source>
</evidence>
<dbReference type="InterPro" id="IPR006860">
    <property type="entry name" value="FecR"/>
</dbReference>
<dbReference type="Gene3D" id="2.60.120.1440">
    <property type="match status" value="1"/>
</dbReference>
<gene>
    <name evidence="4" type="ORF">C8P68_1134</name>
</gene>
<dbReference type="OrthoDB" id="645173at2"/>
<keyword evidence="1" id="KW-1133">Transmembrane helix</keyword>
<feature type="transmembrane region" description="Helical" evidence="1">
    <location>
        <begin position="109"/>
        <end position="126"/>
    </location>
</feature>
<feature type="domain" description="Protein FecR C-terminal" evidence="3">
    <location>
        <begin position="294"/>
        <end position="356"/>
    </location>
</feature>
<sequence>MGNYENFDVEDFLCDEFFIKWVLKPEKELDLFWEEWRSKHPDREPVIVQAQKIARSIVIEPIDQQLSDAEVYSIIEYVEENSTDFLVQRSEEEFFPLQKTPRKHDRLHWFKIAASILFFIIAGIALNKMVSRKPASKLPPTEVGHLMSYLNNTGQSRLIRMSDGSLAVLKPNSKLTYPASFTGDKREVYLEGEAFFEVHKNHLRPFFVYAKNMVTKVLGTSFTVRAFTNDNEFKVVVNTGKVLVFNSKQAANQVFHSVTLVPNQEATFQRPLAQFKKDSVITPSVLSKEVAVKEFTFKNAALSTVISKLEQAYHVNIAYDEQRFGNATLTASLSNLPLDEKVKLIAKAINAQCDFTDGLIVIKENSAANQ</sequence>
<keyword evidence="5" id="KW-1185">Reference proteome</keyword>
<feature type="domain" description="FecR protein" evidence="2">
    <location>
        <begin position="152"/>
        <end position="242"/>
    </location>
</feature>
<dbReference type="Proteomes" id="UP000244168">
    <property type="component" value="Unassembled WGS sequence"/>
</dbReference>
<evidence type="ECO:0000313" key="5">
    <source>
        <dbReference type="Proteomes" id="UP000244168"/>
    </source>
</evidence>
<keyword evidence="1" id="KW-0812">Transmembrane</keyword>
<dbReference type="PANTHER" id="PTHR30273:SF2">
    <property type="entry name" value="PROTEIN FECR"/>
    <property type="match status" value="1"/>
</dbReference>
<dbReference type="AlphaFoldDB" id="A0A2T5J4J5"/>
<name>A0A2T5J4J5_9SPHI</name>
<comment type="caution">
    <text evidence="4">The sequence shown here is derived from an EMBL/GenBank/DDBJ whole genome shotgun (WGS) entry which is preliminary data.</text>
</comment>
<keyword evidence="1" id="KW-0472">Membrane</keyword>
<organism evidence="4 5">
    <name type="scientific">Mucilaginibacter yixingensis</name>
    <dbReference type="NCBI Taxonomy" id="1295612"/>
    <lineage>
        <taxon>Bacteria</taxon>
        <taxon>Pseudomonadati</taxon>
        <taxon>Bacteroidota</taxon>
        <taxon>Sphingobacteriia</taxon>
        <taxon>Sphingobacteriales</taxon>
        <taxon>Sphingobacteriaceae</taxon>
        <taxon>Mucilaginibacter</taxon>
    </lineage>
</organism>
<dbReference type="Pfam" id="PF16344">
    <property type="entry name" value="FecR_C"/>
    <property type="match status" value="1"/>
</dbReference>
<dbReference type="RefSeq" id="WP_146166620.1">
    <property type="nucleotide sequence ID" value="NZ_CP160205.1"/>
</dbReference>
<dbReference type="PANTHER" id="PTHR30273">
    <property type="entry name" value="PERIPLASMIC SIGNAL SENSOR AND SIGMA FACTOR ACTIVATOR FECR-RELATED"/>
    <property type="match status" value="1"/>
</dbReference>
<dbReference type="Pfam" id="PF04773">
    <property type="entry name" value="FecR"/>
    <property type="match status" value="1"/>
</dbReference>
<evidence type="ECO:0000259" key="3">
    <source>
        <dbReference type="Pfam" id="PF16344"/>
    </source>
</evidence>